<reference evidence="1" key="1">
    <citation type="journal article" date="2023" name="Mol. Biol. Evol.">
        <title>Third-Generation Sequencing Reveals the Adaptive Role of the Epigenome in Three Deep-Sea Polychaetes.</title>
        <authorList>
            <person name="Perez M."/>
            <person name="Aroh O."/>
            <person name="Sun Y."/>
            <person name="Lan Y."/>
            <person name="Juniper S.K."/>
            <person name="Young C.R."/>
            <person name="Angers B."/>
            <person name="Qian P.Y."/>
        </authorList>
    </citation>
    <scope>NUCLEOTIDE SEQUENCE</scope>
    <source>
        <strain evidence="1">R07B-5</strain>
    </source>
</reference>
<dbReference type="Proteomes" id="UP001209878">
    <property type="component" value="Unassembled WGS sequence"/>
</dbReference>
<accession>A0AAD9IYN1</accession>
<protein>
    <submittedName>
        <fullName evidence="1">Uncharacterized protein</fullName>
    </submittedName>
</protein>
<organism evidence="1 2">
    <name type="scientific">Ridgeia piscesae</name>
    <name type="common">Tubeworm</name>
    <dbReference type="NCBI Taxonomy" id="27915"/>
    <lineage>
        <taxon>Eukaryota</taxon>
        <taxon>Metazoa</taxon>
        <taxon>Spiralia</taxon>
        <taxon>Lophotrochozoa</taxon>
        <taxon>Annelida</taxon>
        <taxon>Polychaeta</taxon>
        <taxon>Sedentaria</taxon>
        <taxon>Canalipalpata</taxon>
        <taxon>Sabellida</taxon>
        <taxon>Siboglinidae</taxon>
        <taxon>Ridgeia</taxon>
    </lineage>
</organism>
<gene>
    <name evidence="1" type="ORF">NP493_4675g00004</name>
</gene>
<evidence type="ECO:0000313" key="1">
    <source>
        <dbReference type="EMBL" id="KAK2143001.1"/>
    </source>
</evidence>
<proteinExistence type="predicted"/>
<evidence type="ECO:0000313" key="2">
    <source>
        <dbReference type="Proteomes" id="UP001209878"/>
    </source>
</evidence>
<keyword evidence="2" id="KW-1185">Reference proteome</keyword>
<name>A0AAD9IYN1_RIDPI</name>
<dbReference type="EMBL" id="JAODUO010004675">
    <property type="protein sequence ID" value="KAK2143001.1"/>
    <property type="molecule type" value="Genomic_DNA"/>
</dbReference>
<sequence length="185" mass="19919">MPSVLTTTIICKFPANQTPLVPGVHTFYRRCSSGATTQATCNCAVAVRVDDDVIVVDKCGPTRTGQATFPMTVKLYKNGELTPGTSVVRLANGLKYQVHLPTGSIVTIHQSYGNFLNVWMWAAGVEFGQTLGEWYSMLVKAEDSLYTGLRLKEGQVADQLVKPSVISCSCGGVEKSCAPNLPDTL</sequence>
<comment type="caution">
    <text evidence="1">The sequence shown here is derived from an EMBL/GenBank/DDBJ whole genome shotgun (WGS) entry which is preliminary data.</text>
</comment>
<dbReference type="AlphaFoldDB" id="A0AAD9IYN1"/>